<dbReference type="SUPFAM" id="SSF51161">
    <property type="entry name" value="Trimeric LpxA-like enzymes"/>
    <property type="match status" value="1"/>
</dbReference>
<organism evidence="5 6">
    <name type="scientific">Pseudidiomarina insulisalsae</name>
    <dbReference type="NCBI Taxonomy" id="575789"/>
    <lineage>
        <taxon>Bacteria</taxon>
        <taxon>Pseudomonadati</taxon>
        <taxon>Pseudomonadota</taxon>
        <taxon>Gammaproteobacteria</taxon>
        <taxon>Alteromonadales</taxon>
        <taxon>Idiomarinaceae</taxon>
        <taxon>Pseudidiomarina</taxon>
    </lineage>
</organism>
<comment type="similarity">
    <text evidence="1">Belongs to the transferase hexapeptide repeat family.</text>
</comment>
<dbReference type="InterPro" id="IPR018357">
    <property type="entry name" value="Hexapep_transf_CS"/>
</dbReference>
<proteinExistence type="inferred from homology"/>
<dbReference type="InterPro" id="IPR011004">
    <property type="entry name" value="Trimer_LpxA-like_sf"/>
</dbReference>
<comment type="caution">
    <text evidence="5">The sequence shown here is derived from an EMBL/GenBank/DDBJ whole genome shotgun (WGS) entry which is preliminary data.</text>
</comment>
<name>A0A432YNP6_9GAMM</name>
<dbReference type="PANTHER" id="PTHR43300">
    <property type="entry name" value="ACETYLTRANSFERASE"/>
    <property type="match status" value="1"/>
</dbReference>
<keyword evidence="3" id="KW-0677">Repeat</keyword>
<gene>
    <name evidence="5" type="ORF">CWI71_04140</name>
</gene>
<evidence type="ECO:0008006" key="7">
    <source>
        <dbReference type="Google" id="ProtNLM"/>
    </source>
</evidence>
<dbReference type="Pfam" id="PF00132">
    <property type="entry name" value="Hexapep"/>
    <property type="match status" value="1"/>
</dbReference>
<sequence length="272" mass="30322">MRIRLWTHPSSITPLTGTRGTPYKQQLKMRLQDACRAIGGKMANYEIIDSTVGLLCAIYQGARVKQSTLGEGCVVGNFSRVDYTELAHKTRIDRNNHIFQAKLGRFSYTGINTVIMHATIGDFTSISWNVSIGGADHDYQRMTQHSFLYSDHDGIRPPEQAIAYDRFTKPITIGSDVWIAAGAVITRGVTIGHGAAIGANAVITRDVEPYTIVVGAPAKAIKKRFSDEIIAALLELQWWNWPVEKIKQHYDLLANKPELSALQQLLRENKND</sequence>
<dbReference type="PROSITE" id="PS00101">
    <property type="entry name" value="HEXAPEP_TRANSFERASES"/>
    <property type="match status" value="1"/>
</dbReference>
<keyword evidence="2" id="KW-0808">Transferase</keyword>
<dbReference type="InterPro" id="IPR050179">
    <property type="entry name" value="Trans_hexapeptide_repeat"/>
</dbReference>
<dbReference type="Proteomes" id="UP000288259">
    <property type="component" value="Unassembled WGS sequence"/>
</dbReference>
<dbReference type="InterPro" id="IPR001451">
    <property type="entry name" value="Hexapep"/>
</dbReference>
<evidence type="ECO:0000256" key="3">
    <source>
        <dbReference type="ARBA" id="ARBA00022737"/>
    </source>
</evidence>
<dbReference type="GO" id="GO:0016746">
    <property type="term" value="F:acyltransferase activity"/>
    <property type="evidence" value="ECO:0007669"/>
    <property type="project" value="UniProtKB-KW"/>
</dbReference>
<dbReference type="CDD" id="cd03349">
    <property type="entry name" value="LbH_XAT"/>
    <property type="match status" value="1"/>
</dbReference>
<protein>
    <recommendedName>
        <fullName evidence="7">Chloramphenicol acetyltransferase</fullName>
    </recommendedName>
</protein>
<dbReference type="EMBL" id="PIPY01000003">
    <property type="protein sequence ID" value="RUO62629.1"/>
    <property type="molecule type" value="Genomic_DNA"/>
</dbReference>
<dbReference type="Gene3D" id="2.160.10.10">
    <property type="entry name" value="Hexapeptide repeat proteins"/>
    <property type="match status" value="1"/>
</dbReference>
<evidence type="ECO:0000256" key="2">
    <source>
        <dbReference type="ARBA" id="ARBA00022679"/>
    </source>
</evidence>
<evidence type="ECO:0000256" key="1">
    <source>
        <dbReference type="ARBA" id="ARBA00007274"/>
    </source>
</evidence>
<reference evidence="6" key="1">
    <citation type="journal article" date="2018" name="Front. Microbiol.">
        <title>Genome-Based Analysis Reveals the Taxonomy and Diversity of the Family Idiomarinaceae.</title>
        <authorList>
            <person name="Liu Y."/>
            <person name="Lai Q."/>
            <person name="Shao Z."/>
        </authorList>
    </citation>
    <scope>NUCLEOTIDE SEQUENCE [LARGE SCALE GENOMIC DNA]</scope>
    <source>
        <strain evidence="6">CVS-6</strain>
    </source>
</reference>
<dbReference type="PANTHER" id="PTHR43300:SF11">
    <property type="entry name" value="ACETYLTRANSFERASE RV3034C-RELATED"/>
    <property type="match status" value="1"/>
</dbReference>
<dbReference type="AlphaFoldDB" id="A0A432YNP6"/>
<evidence type="ECO:0000313" key="5">
    <source>
        <dbReference type="EMBL" id="RUO62629.1"/>
    </source>
</evidence>
<accession>A0A432YNP6</accession>
<keyword evidence="4" id="KW-0012">Acyltransferase</keyword>
<keyword evidence="6" id="KW-1185">Reference proteome</keyword>
<evidence type="ECO:0000313" key="6">
    <source>
        <dbReference type="Proteomes" id="UP000288259"/>
    </source>
</evidence>
<evidence type="ECO:0000256" key="4">
    <source>
        <dbReference type="ARBA" id="ARBA00023315"/>
    </source>
</evidence>